<comment type="caution">
    <text evidence="4">The sequence shown here is derived from an EMBL/GenBank/DDBJ whole genome shotgun (WGS) entry which is preliminary data.</text>
</comment>
<feature type="transmembrane region" description="Helical" evidence="2">
    <location>
        <begin position="12"/>
        <end position="30"/>
    </location>
</feature>
<feature type="region of interest" description="Disordered" evidence="1">
    <location>
        <begin position="333"/>
        <end position="357"/>
    </location>
</feature>
<reference evidence="4 5" key="1">
    <citation type="submission" date="2013-04" db="EMBL/GenBank/DDBJ databases">
        <title>Shimia sp. 22II-S11-Z10 Genome Sequencing.</title>
        <authorList>
            <person name="Lai Q."/>
            <person name="Li G."/>
            <person name="Shao Z."/>
        </authorList>
    </citation>
    <scope>NUCLEOTIDE SEQUENCE [LARGE SCALE GENOMIC DNA]</scope>
    <source>
        <strain evidence="5">22II-S11-Z10</strain>
    </source>
</reference>
<dbReference type="SMART" id="SM00257">
    <property type="entry name" value="LysM"/>
    <property type="match status" value="1"/>
</dbReference>
<organism evidence="4 5">
    <name type="scientific">Actibacterium atlanticum</name>
    <dbReference type="NCBI Taxonomy" id="1461693"/>
    <lineage>
        <taxon>Bacteria</taxon>
        <taxon>Pseudomonadati</taxon>
        <taxon>Pseudomonadota</taxon>
        <taxon>Alphaproteobacteria</taxon>
        <taxon>Rhodobacterales</taxon>
        <taxon>Roseobacteraceae</taxon>
        <taxon>Actibacterium</taxon>
    </lineage>
</organism>
<dbReference type="EMBL" id="AQQY01000001">
    <property type="protein sequence ID" value="KCV83836.1"/>
    <property type="molecule type" value="Genomic_DNA"/>
</dbReference>
<keyword evidence="2" id="KW-0812">Transmembrane</keyword>
<dbReference type="PATRIC" id="fig|1461693.3.peg.764"/>
<evidence type="ECO:0000313" key="5">
    <source>
        <dbReference type="Proteomes" id="UP000024836"/>
    </source>
</evidence>
<evidence type="ECO:0000256" key="2">
    <source>
        <dbReference type="SAM" id="Phobius"/>
    </source>
</evidence>
<sequence>MALWAKLGVGGQASLVGAVVAAVGGGAYFYNQAQRELMQVEPVVLAPEPAPQAVVPQDPEPDLLPDPPGFDVVRVAPGGGALVAGQGAAGSLVLVQLDGDDAASAQTDANGKFVALFDIPPSPDARVLSLVMVLDDGARIPSRDTVILAPVAEPAPEPAPLDPPQVVAQAETQRAPAVLLADDTGVKVLQPAQEASEDVSVVIDAISYGPKGAVVIAGRAAAGSIVRLYLDNAFLNEVPVSESSAWELRSEGISPGLYTLRADQVDDSGKVVARFETPFKREAPAELAKVVQSPAQPAPASPAALQPLAEAAPEPQPDAAPVAATDVVVAEVETPAEPAPKAQTAPSSAPTIAPSPPEVSLVTVQPGGSLWRIASDAYGDGLLYVQLYEANKSQIKNPDLIYPGQVFEVPK</sequence>
<accession>A0A058ZSN1</accession>
<dbReference type="PROSITE" id="PS51782">
    <property type="entry name" value="LYSM"/>
    <property type="match status" value="1"/>
</dbReference>
<dbReference type="InterPro" id="IPR036779">
    <property type="entry name" value="LysM_dom_sf"/>
</dbReference>
<gene>
    <name evidence="4" type="ORF">ATO10_03710</name>
</gene>
<dbReference type="Pfam" id="PF01476">
    <property type="entry name" value="LysM"/>
    <property type="match status" value="1"/>
</dbReference>
<dbReference type="STRING" id="1461693.ATO10_03710"/>
<name>A0A058ZSN1_9RHOB</name>
<dbReference type="InterPro" id="IPR052196">
    <property type="entry name" value="Bact_Kbp"/>
</dbReference>
<feature type="domain" description="LysM" evidence="3">
    <location>
        <begin position="360"/>
        <end position="409"/>
    </location>
</feature>
<dbReference type="Gene3D" id="3.10.350.10">
    <property type="entry name" value="LysM domain"/>
    <property type="match status" value="1"/>
</dbReference>
<dbReference type="RefSeq" id="WP_051597918.1">
    <property type="nucleotide sequence ID" value="NZ_AQQY01000001.1"/>
</dbReference>
<evidence type="ECO:0000259" key="3">
    <source>
        <dbReference type="PROSITE" id="PS51782"/>
    </source>
</evidence>
<dbReference type="eggNOG" id="COG1652">
    <property type="taxonomic scope" value="Bacteria"/>
</dbReference>
<dbReference type="CDD" id="cd00118">
    <property type="entry name" value="LysM"/>
    <property type="match status" value="1"/>
</dbReference>
<dbReference type="AlphaFoldDB" id="A0A058ZSN1"/>
<keyword evidence="5" id="KW-1185">Reference proteome</keyword>
<proteinExistence type="predicted"/>
<protein>
    <submittedName>
        <fullName evidence="4">Peptidoglycan-binding protein</fullName>
    </submittedName>
</protein>
<keyword evidence="2" id="KW-0472">Membrane</keyword>
<evidence type="ECO:0000256" key="1">
    <source>
        <dbReference type="SAM" id="MobiDB-lite"/>
    </source>
</evidence>
<evidence type="ECO:0000313" key="4">
    <source>
        <dbReference type="EMBL" id="KCV83836.1"/>
    </source>
</evidence>
<dbReference type="PANTHER" id="PTHR34700">
    <property type="entry name" value="POTASSIUM BINDING PROTEIN KBP"/>
    <property type="match status" value="1"/>
</dbReference>
<dbReference type="PANTHER" id="PTHR34700:SF4">
    <property type="entry name" value="PHAGE-LIKE ELEMENT PBSX PROTEIN XKDP"/>
    <property type="match status" value="1"/>
</dbReference>
<dbReference type="InterPro" id="IPR018392">
    <property type="entry name" value="LysM"/>
</dbReference>
<keyword evidence="2" id="KW-1133">Transmembrane helix</keyword>
<dbReference type="Proteomes" id="UP000024836">
    <property type="component" value="Unassembled WGS sequence"/>
</dbReference>
<feature type="compositionally biased region" description="Low complexity" evidence="1">
    <location>
        <begin position="333"/>
        <end position="352"/>
    </location>
</feature>